<dbReference type="AlphaFoldDB" id="A0AAV0WN37"/>
<evidence type="ECO:0000313" key="2">
    <source>
        <dbReference type="Proteomes" id="UP001160148"/>
    </source>
</evidence>
<evidence type="ECO:0000313" key="1">
    <source>
        <dbReference type="EMBL" id="CAI6357290.1"/>
    </source>
</evidence>
<dbReference type="Proteomes" id="UP001160148">
    <property type="component" value="Unassembled WGS sequence"/>
</dbReference>
<dbReference type="EMBL" id="CARXXK010000002">
    <property type="protein sequence ID" value="CAI6357290.1"/>
    <property type="molecule type" value="Genomic_DNA"/>
</dbReference>
<evidence type="ECO:0008006" key="3">
    <source>
        <dbReference type="Google" id="ProtNLM"/>
    </source>
</evidence>
<name>A0AAV0WN37_9HEMI</name>
<gene>
    <name evidence="1" type="ORF">MEUPH1_LOCUS12929</name>
</gene>
<organism evidence="1 2">
    <name type="scientific">Macrosiphum euphorbiae</name>
    <name type="common">potato aphid</name>
    <dbReference type="NCBI Taxonomy" id="13131"/>
    <lineage>
        <taxon>Eukaryota</taxon>
        <taxon>Metazoa</taxon>
        <taxon>Ecdysozoa</taxon>
        <taxon>Arthropoda</taxon>
        <taxon>Hexapoda</taxon>
        <taxon>Insecta</taxon>
        <taxon>Pterygota</taxon>
        <taxon>Neoptera</taxon>
        <taxon>Paraneoptera</taxon>
        <taxon>Hemiptera</taxon>
        <taxon>Sternorrhyncha</taxon>
        <taxon>Aphidomorpha</taxon>
        <taxon>Aphidoidea</taxon>
        <taxon>Aphididae</taxon>
        <taxon>Macrosiphini</taxon>
        <taxon>Macrosiphum</taxon>
    </lineage>
</organism>
<reference evidence="1 2" key="1">
    <citation type="submission" date="2023-01" db="EMBL/GenBank/DDBJ databases">
        <authorList>
            <person name="Whitehead M."/>
        </authorList>
    </citation>
    <scope>NUCLEOTIDE SEQUENCE [LARGE SCALE GENOMIC DNA]</scope>
</reference>
<protein>
    <recommendedName>
        <fullName evidence="3">LAGLIDADG homing endonuclease</fullName>
    </recommendedName>
</protein>
<comment type="caution">
    <text evidence="1">The sequence shown here is derived from an EMBL/GenBank/DDBJ whole genome shotgun (WGS) entry which is preliminary data.</text>
</comment>
<sequence length="120" mass="14008">MATCPNQKYSHIFPDYVLKTYIEPELGTTNGPESFHRTYNGQFHSAHPPTHNVVIQILKETQMLTRSIIKSVNNGRVKKMAKKDLNRIQNTIKDYDEYKIHKNVIQYLKVEGYRCQGIQI</sequence>
<accession>A0AAV0WN37</accession>
<keyword evidence="2" id="KW-1185">Reference proteome</keyword>
<proteinExistence type="predicted"/>